<keyword evidence="3" id="KW-1185">Reference proteome</keyword>
<name>A0AAV4FA61_9GAST</name>
<sequence length="225" mass="24952">MAVETGVVPRFQLSRNNTTLGHNLNPMTPGLPMPKSAASATGPQDSGLGQTRGGDGARAPENDAAKSKKEKSTSSFKRQLAAARNSRNDETIRRKMALLKEQQRNVPGGRYPGRTKTPIQKDMEAEAKSRVESELGRPVSSNDWPFVYFVVSVDQQPQQIVDGDGVGDGSARSMYTARQRQRFLVSRRRKVQEAREETERIREANIDMGLRLEPIKPKAQVSHIL</sequence>
<evidence type="ECO:0000313" key="3">
    <source>
        <dbReference type="Proteomes" id="UP000762676"/>
    </source>
</evidence>
<proteinExistence type="predicted"/>
<evidence type="ECO:0008006" key="4">
    <source>
        <dbReference type="Google" id="ProtNLM"/>
    </source>
</evidence>
<feature type="region of interest" description="Disordered" evidence="1">
    <location>
        <begin position="1"/>
        <end position="122"/>
    </location>
</feature>
<feature type="compositionally biased region" description="Polar residues" evidence="1">
    <location>
        <begin position="13"/>
        <end position="26"/>
    </location>
</feature>
<feature type="compositionally biased region" description="Basic and acidic residues" evidence="1">
    <location>
        <begin position="58"/>
        <end position="72"/>
    </location>
</feature>
<organism evidence="2 3">
    <name type="scientific">Elysia marginata</name>
    <dbReference type="NCBI Taxonomy" id="1093978"/>
    <lineage>
        <taxon>Eukaryota</taxon>
        <taxon>Metazoa</taxon>
        <taxon>Spiralia</taxon>
        <taxon>Lophotrochozoa</taxon>
        <taxon>Mollusca</taxon>
        <taxon>Gastropoda</taxon>
        <taxon>Heterobranchia</taxon>
        <taxon>Euthyneura</taxon>
        <taxon>Panpulmonata</taxon>
        <taxon>Sacoglossa</taxon>
        <taxon>Placobranchoidea</taxon>
        <taxon>Plakobranchidae</taxon>
        <taxon>Elysia</taxon>
    </lineage>
</organism>
<dbReference type="AlphaFoldDB" id="A0AAV4FA61"/>
<dbReference type="Proteomes" id="UP000762676">
    <property type="component" value="Unassembled WGS sequence"/>
</dbReference>
<dbReference type="EMBL" id="BMAT01007734">
    <property type="protein sequence ID" value="GFR70282.1"/>
    <property type="molecule type" value="Genomic_DNA"/>
</dbReference>
<accession>A0AAV4FA61</accession>
<feature type="compositionally biased region" description="Polar residues" evidence="1">
    <location>
        <begin position="38"/>
        <end position="49"/>
    </location>
</feature>
<reference evidence="2 3" key="1">
    <citation type="journal article" date="2021" name="Elife">
        <title>Chloroplast acquisition without the gene transfer in kleptoplastic sea slugs, Plakobranchus ocellatus.</title>
        <authorList>
            <person name="Maeda T."/>
            <person name="Takahashi S."/>
            <person name="Yoshida T."/>
            <person name="Shimamura S."/>
            <person name="Takaki Y."/>
            <person name="Nagai Y."/>
            <person name="Toyoda A."/>
            <person name="Suzuki Y."/>
            <person name="Arimoto A."/>
            <person name="Ishii H."/>
            <person name="Satoh N."/>
            <person name="Nishiyama T."/>
            <person name="Hasebe M."/>
            <person name="Maruyama T."/>
            <person name="Minagawa J."/>
            <person name="Obokata J."/>
            <person name="Shigenobu S."/>
        </authorList>
    </citation>
    <scope>NUCLEOTIDE SEQUENCE [LARGE SCALE GENOMIC DNA]</scope>
</reference>
<comment type="caution">
    <text evidence="2">The sequence shown here is derived from an EMBL/GenBank/DDBJ whole genome shotgun (WGS) entry which is preliminary data.</text>
</comment>
<evidence type="ECO:0000256" key="1">
    <source>
        <dbReference type="SAM" id="MobiDB-lite"/>
    </source>
</evidence>
<evidence type="ECO:0000313" key="2">
    <source>
        <dbReference type="EMBL" id="GFR70282.1"/>
    </source>
</evidence>
<gene>
    <name evidence="2" type="ORF">ElyMa_003781600</name>
</gene>
<protein>
    <recommendedName>
        <fullName evidence="4">Small vasohibin-binding protein</fullName>
    </recommendedName>
</protein>